<dbReference type="OrthoDB" id="9854288at2"/>
<gene>
    <name evidence="3" type="ORF">JCM31447_30010</name>
</gene>
<keyword evidence="2" id="KW-0472">Membrane</keyword>
<keyword evidence="2" id="KW-1133">Transmembrane helix</keyword>
<reference evidence="3 4" key="1">
    <citation type="submission" date="2018-12" db="EMBL/GenBank/DDBJ databases">
        <title>Rubrispira sanarue gen. nov., sp., nov., a member of the order Silvanigrellales, isolated from a brackish lake in Hamamatsu Japan.</title>
        <authorList>
            <person name="Maejima Y."/>
            <person name="Iino T."/>
            <person name="Muraguchi Y."/>
            <person name="Fukuda K."/>
            <person name="Nojiri H."/>
            <person name="Ohkuma M."/>
            <person name="Moriuchi R."/>
            <person name="Dohra H."/>
            <person name="Kimbara K."/>
            <person name="Shintani M."/>
        </authorList>
    </citation>
    <scope>NUCLEOTIDE SEQUENCE [LARGE SCALE GENOMIC DNA]</scope>
    <source>
        <strain evidence="3 4">RF1110005</strain>
    </source>
</reference>
<evidence type="ECO:0000256" key="2">
    <source>
        <dbReference type="SAM" id="Phobius"/>
    </source>
</evidence>
<keyword evidence="4" id="KW-1185">Reference proteome</keyword>
<dbReference type="Proteomes" id="UP000291236">
    <property type="component" value="Chromosome"/>
</dbReference>
<organism evidence="3 4">
    <name type="scientific">Fluviispira sanaruensis</name>
    <dbReference type="NCBI Taxonomy" id="2493639"/>
    <lineage>
        <taxon>Bacteria</taxon>
        <taxon>Pseudomonadati</taxon>
        <taxon>Bdellovibrionota</taxon>
        <taxon>Oligoflexia</taxon>
        <taxon>Silvanigrellales</taxon>
        <taxon>Silvanigrellaceae</taxon>
        <taxon>Fluviispira</taxon>
    </lineage>
</organism>
<accession>A0A4P2VQ88</accession>
<proteinExistence type="predicted"/>
<dbReference type="EMBL" id="AP019368">
    <property type="protein sequence ID" value="BBH54530.1"/>
    <property type="molecule type" value="Genomic_DNA"/>
</dbReference>
<dbReference type="RefSeq" id="WP_130612441.1">
    <property type="nucleotide sequence ID" value="NZ_AP019368.1"/>
</dbReference>
<name>A0A4P2VQ88_FLUSA</name>
<evidence type="ECO:0000313" key="4">
    <source>
        <dbReference type="Proteomes" id="UP000291236"/>
    </source>
</evidence>
<protein>
    <submittedName>
        <fullName evidence="3">Uncharacterized protein</fullName>
    </submittedName>
</protein>
<feature type="transmembrane region" description="Helical" evidence="2">
    <location>
        <begin position="32"/>
        <end position="58"/>
    </location>
</feature>
<evidence type="ECO:0000313" key="3">
    <source>
        <dbReference type="EMBL" id="BBH54530.1"/>
    </source>
</evidence>
<dbReference type="KEGG" id="sbf:JCM31447_30010"/>
<sequence length="117" mass="13266">MLKFIKGLQKNLSSEHHSSGSEPEDEPDRPPVLVTTVIVVLSFLFLLLVAIAASTVLWKATESREKEVETGMADPHRIEFMKQQEAILSTYKKLDDGYYQIPISQAMKKFVQEQNSN</sequence>
<evidence type="ECO:0000256" key="1">
    <source>
        <dbReference type="SAM" id="MobiDB-lite"/>
    </source>
</evidence>
<dbReference type="AlphaFoldDB" id="A0A4P2VQ88"/>
<feature type="region of interest" description="Disordered" evidence="1">
    <location>
        <begin position="10"/>
        <end position="30"/>
    </location>
</feature>
<keyword evidence="2" id="KW-0812">Transmembrane</keyword>